<gene>
    <name evidence="2" type="ORF">AAWM_08395</name>
</gene>
<feature type="region of interest" description="Disordered" evidence="1">
    <location>
        <begin position="264"/>
        <end position="311"/>
    </location>
</feature>
<keyword evidence="3" id="KW-1185">Reference proteome</keyword>
<dbReference type="Proteomes" id="UP000286921">
    <property type="component" value="Unassembled WGS sequence"/>
</dbReference>
<organism evidence="2 3">
    <name type="scientific">Aspergillus awamori</name>
    <name type="common">Black koji mold</name>
    <dbReference type="NCBI Taxonomy" id="105351"/>
    <lineage>
        <taxon>Eukaryota</taxon>
        <taxon>Fungi</taxon>
        <taxon>Dikarya</taxon>
        <taxon>Ascomycota</taxon>
        <taxon>Pezizomycotina</taxon>
        <taxon>Eurotiomycetes</taxon>
        <taxon>Eurotiomycetidae</taxon>
        <taxon>Eurotiales</taxon>
        <taxon>Aspergillaceae</taxon>
        <taxon>Aspergillus</taxon>
    </lineage>
</organism>
<name>A0A401L1V8_ASPAW</name>
<evidence type="ECO:0000313" key="2">
    <source>
        <dbReference type="EMBL" id="GCB25510.1"/>
    </source>
</evidence>
<sequence length="311" mass="35525">MHLTVVHKYTFDSVAISPVFLPRVECTLGNLRRFCNQIWEVIRPYIRTINHADYRFQRFVWPRGEREPDTTGRESQFSYHHLYPPTRIKTHLPRLNELRKVLASAEKKSRSGTQSNASHYTESAPPDDRKPNFQAVSGEGILTHENDASHRDAMSEVDSVVTNGLPDHPNDVADMATKALTVLICEYVPSYDVPNPAAIRPRTVLIYYLQVSKPVSGKSISIALPSDIVRDLELTESYRKLEEQVKHQNHENCRLHRRVSSIYESVPTSHTKTRRPARYKEMESEWTSPGEGEENGSFLMPGREGTNGTRS</sequence>
<dbReference type="AlphaFoldDB" id="A0A401L1V8"/>
<evidence type="ECO:0000256" key="1">
    <source>
        <dbReference type="SAM" id="MobiDB-lite"/>
    </source>
</evidence>
<evidence type="ECO:0000313" key="3">
    <source>
        <dbReference type="Proteomes" id="UP000286921"/>
    </source>
</evidence>
<accession>A0A401L1V8</accession>
<feature type="region of interest" description="Disordered" evidence="1">
    <location>
        <begin position="103"/>
        <end position="134"/>
    </location>
</feature>
<feature type="compositionally biased region" description="Polar residues" evidence="1">
    <location>
        <begin position="111"/>
        <end position="121"/>
    </location>
</feature>
<comment type="caution">
    <text evidence="2">The sequence shown here is derived from an EMBL/GenBank/DDBJ whole genome shotgun (WGS) entry which is preliminary data.</text>
</comment>
<protein>
    <submittedName>
        <fullName evidence="2">Uncharacterized protein</fullName>
    </submittedName>
</protein>
<reference evidence="2 3" key="1">
    <citation type="submission" date="2016-09" db="EMBL/GenBank/DDBJ databases">
        <title>Aspergillus awamori IFM 58123T.</title>
        <authorList>
            <person name="Kusuya Y."/>
            <person name="Shimizu M."/>
            <person name="Takahashi H."/>
            <person name="Yaguchi T."/>
        </authorList>
    </citation>
    <scope>NUCLEOTIDE SEQUENCE [LARGE SCALE GENOMIC DNA]</scope>
    <source>
        <strain evidence="2 3">IFM 58123</strain>
    </source>
</reference>
<dbReference type="EMBL" id="BDHI01000021">
    <property type="protein sequence ID" value="GCB25510.1"/>
    <property type="molecule type" value="Genomic_DNA"/>
</dbReference>
<proteinExistence type="predicted"/>